<name>A0AA36Y5I1_9FIRM</name>
<dbReference type="PANTHER" id="PTHR12112">
    <property type="entry name" value="BNIP - RELATED"/>
    <property type="match status" value="1"/>
</dbReference>
<dbReference type="Gene3D" id="3.10.580.10">
    <property type="entry name" value="CBS-domain"/>
    <property type="match status" value="1"/>
</dbReference>
<dbReference type="InterPro" id="IPR010766">
    <property type="entry name" value="DRTGG"/>
</dbReference>
<evidence type="ECO:0000256" key="3">
    <source>
        <dbReference type="ARBA" id="ARBA00022723"/>
    </source>
</evidence>
<protein>
    <recommendedName>
        <fullName evidence="2">inorganic diphosphatase</fullName>
        <ecNumber evidence="2">3.6.1.1</ecNumber>
    </recommendedName>
    <alternativeName>
        <fullName evidence="6">Pyrophosphate phospho-hydrolase</fullName>
    </alternativeName>
</protein>
<evidence type="ECO:0000256" key="1">
    <source>
        <dbReference type="ARBA" id="ARBA00001936"/>
    </source>
</evidence>
<gene>
    <name evidence="10" type="ORF">HMPREF9623_00932</name>
</gene>
<dbReference type="GO" id="GO:0004427">
    <property type="term" value="F:inorganic diphosphate phosphatase activity"/>
    <property type="evidence" value="ECO:0007669"/>
    <property type="project" value="UniProtKB-EC"/>
</dbReference>
<dbReference type="Pfam" id="PF07085">
    <property type="entry name" value="DRTGG"/>
    <property type="match status" value="1"/>
</dbReference>
<dbReference type="SUPFAM" id="SSF64182">
    <property type="entry name" value="DHH phosphoesterases"/>
    <property type="match status" value="1"/>
</dbReference>
<dbReference type="NCBIfam" id="NF011442">
    <property type="entry name" value="PRK14869.1-4"/>
    <property type="match status" value="1"/>
</dbReference>
<accession>A0AA36Y5I1</accession>
<evidence type="ECO:0000256" key="8">
    <source>
        <dbReference type="PROSITE-ProRule" id="PRU00703"/>
    </source>
</evidence>
<dbReference type="SUPFAM" id="SSF75138">
    <property type="entry name" value="HprK N-terminal domain-like"/>
    <property type="match status" value="1"/>
</dbReference>
<dbReference type="GeneID" id="86940697"/>
<evidence type="ECO:0000256" key="6">
    <source>
        <dbReference type="ARBA" id="ARBA00032535"/>
    </source>
</evidence>
<dbReference type="Pfam" id="PF00571">
    <property type="entry name" value="CBS"/>
    <property type="match status" value="2"/>
</dbReference>
<dbReference type="InterPro" id="IPR028979">
    <property type="entry name" value="Ser_kin/Pase_Hpr-like_N_sf"/>
</dbReference>
<proteinExistence type="predicted"/>
<dbReference type="AlphaFoldDB" id="A0AA36Y5I1"/>
<evidence type="ECO:0000313" key="10">
    <source>
        <dbReference type="EMBL" id="EHO17333.1"/>
    </source>
</evidence>
<dbReference type="Proteomes" id="UP000018466">
    <property type="component" value="Unassembled WGS sequence"/>
</dbReference>
<evidence type="ECO:0000256" key="7">
    <source>
        <dbReference type="ARBA" id="ARBA00047820"/>
    </source>
</evidence>
<dbReference type="GO" id="GO:0046872">
    <property type="term" value="F:metal ion binding"/>
    <property type="evidence" value="ECO:0007669"/>
    <property type="project" value="UniProtKB-KW"/>
</dbReference>
<evidence type="ECO:0000259" key="9">
    <source>
        <dbReference type="PROSITE" id="PS51371"/>
    </source>
</evidence>
<dbReference type="PROSITE" id="PS51371">
    <property type="entry name" value="CBS"/>
    <property type="match status" value="1"/>
</dbReference>
<organism evidence="10 11">
    <name type="scientific">Stomatobaculum longum</name>
    <dbReference type="NCBI Taxonomy" id="796942"/>
    <lineage>
        <taxon>Bacteria</taxon>
        <taxon>Bacillati</taxon>
        <taxon>Bacillota</taxon>
        <taxon>Clostridia</taxon>
        <taxon>Lachnospirales</taxon>
        <taxon>Lachnospiraceae</taxon>
        <taxon>Stomatobaculum</taxon>
    </lineage>
</organism>
<dbReference type="InterPro" id="IPR038222">
    <property type="entry name" value="DHHA2_dom_sf"/>
</dbReference>
<dbReference type="Pfam" id="PF01368">
    <property type="entry name" value="DHH"/>
    <property type="match status" value="1"/>
</dbReference>
<dbReference type="InterPro" id="IPR038763">
    <property type="entry name" value="DHH_sf"/>
</dbReference>
<dbReference type="SMART" id="SM01131">
    <property type="entry name" value="DHHA2"/>
    <property type="match status" value="1"/>
</dbReference>
<dbReference type="NCBIfam" id="NF011443">
    <property type="entry name" value="PRK14869.1-5"/>
    <property type="match status" value="1"/>
</dbReference>
<evidence type="ECO:0000256" key="2">
    <source>
        <dbReference type="ARBA" id="ARBA00012146"/>
    </source>
</evidence>
<dbReference type="InterPro" id="IPR004097">
    <property type="entry name" value="DHHA2"/>
</dbReference>
<evidence type="ECO:0000313" key="11">
    <source>
        <dbReference type="Proteomes" id="UP000018466"/>
    </source>
</evidence>
<dbReference type="Gene3D" id="3.90.1640.10">
    <property type="entry name" value="inorganic pyrophosphatase (n-terminal core)"/>
    <property type="match status" value="1"/>
</dbReference>
<keyword evidence="4" id="KW-0378">Hydrolase</keyword>
<dbReference type="InterPro" id="IPR001667">
    <property type="entry name" value="DDH_dom"/>
</dbReference>
<dbReference type="SMART" id="SM00116">
    <property type="entry name" value="CBS"/>
    <property type="match status" value="2"/>
</dbReference>
<dbReference type="Pfam" id="PF02833">
    <property type="entry name" value="DHHA2"/>
    <property type="match status" value="1"/>
</dbReference>
<feature type="domain" description="CBS" evidence="9">
    <location>
        <begin position="257"/>
        <end position="315"/>
    </location>
</feature>
<evidence type="ECO:0000256" key="5">
    <source>
        <dbReference type="ARBA" id="ARBA00023211"/>
    </source>
</evidence>
<dbReference type="GO" id="GO:0005737">
    <property type="term" value="C:cytoplasm"/>
    <property type="evidence" value="ECO:0007669"/>
    <property type="project" value="InterPro"/>
</dbReference>
<keyword evidence="3" id="KW-0479">Metal-binding</keyword>
<dbReference type="Gene3D" id="3.10.310.20">
    <property type="entry name" value="DHHA2 domain"/>
    <property type="match status" value="1"/>
</dbReference>
<dbReference type="InterPro" id="IPR000644">
    <property type="entry name" value="CBS_dom"/>
</dbReference>
<dbReference type="Gene3D" id="3.40.1390.20">
    <property type="entry name" value="HprK N-terminal domain-like"/>
    <property type="match status" value="1"/>
</dbReference>
<evidence type="ECO:0000256" key="4">
    <source>
        <dbReference type="ARBA" id="ARBA00022801"/>
    </source>
</evidence>
<keyword evidence="5" id="KW-0464">Manganese</keyword>
<dbReference type="EC" id="3.6.1.1" evidence="2"/>
<dbReference type="SUPFAM" id="SSF54631">
    <property type="entry name" value="CBS-domain pair"/>
    <property type="match status" value="1"/>
</dbReference>
<comment type="caution">
    <text evidence="10">The sequence shown here is derived from an EMBL/GenBank/DDBJ whole genome shotgun (WGS) entry which is preliminary data.</text>
</comment>
<dbReference type="FunFam" id="3.90.1640.10:FF:000001">
    <property type="entry name" value="Probable manganese-dependent inorganic pyrophosphatase"/>
    <property type="match status" value="1"/>
</dbReference>
<dbReference type="PANTHER" id="PTHR12112:SF22">
    <property type="entry name" value="MANGANESE-DEPENDENT INORGANIC PYROPHOSPHATASE-RELATED"/>
    <property type="match status" value="1"/>
</dbReference>
<sequence length="554" mass="62314">MPTHNRRKKINIVGHKNPDTDSICAALSYCWLKKQIDPKGEYEARRAGSVNRESQFVLDYWKMKAPRLIMSVSPQMKDIDFRIQPGIDGEMSLREVWKKMREEDIETLCITTPEQELQGLVSVTDIMNINMNLLDNGILATAKTPYKNLIATLEAELISGDPEACIEEGHIYIGTSPEVIEEFVGENDIVLVSNRYEAQICAIECGASCIVVCCGALAGKTILSRAKEKNCTVLTSPFDTYTAARLISTAIPVRHIMQSNNILQFGLNTYVEDAKKIMASVRHRYFPILDSDGKYVGVVSRRNLLNLHPKRVILVDHNEFTQTVDGMEQADILEIIDHHRIGNLETGSPAYFRNEPVGCTNTIIYAIMQEKNLTPPKEIAGLMLSAILSDTLMFRSPTCTARDRAAAEALATIAEVDIESYANQMFEAGEDLTGRSAEDIFFADFKVFTFGDIRFGVSQSTFMTEKNRKMAEELVRPFLESAANRAGVDTVYYMATDTPSESTELFWYGNMAEEYAQRAFRRKPEKEGYFYLPGVVSRKKQMIPPLRMAMQAEA</sequence>
<comment type="catalytic activity">
    <reaction evidence="7">
        <text>diphosphate + H2O = 2 phosphate + H(+)</text>
        <dbReference type="Rhea" id="RHEA:24576"/>
        <dbReference type="ChEBI" id="CHEBI:15377"/>
        <dbReference type="ChEBI" id="CHEBI:15378"/>
        <dbReference type="ChEBI" id="CHEBI:33019"/>
        <dbReference type="ChEBI" id="CHEBI:43474"/>
        <dbReference type="EC" id="3.6.1.1"/>
    </reaction>
</comment>
<comment type="cofactor">
    <cofactor evidence="1">
        <name>Mn(2+)</name>
        <dbReference type="ChEBI" id="CHEBI:29035"/>
    </cofactor>
</comment>
<dbReference type="InterPro" id="IPR046342">
    <property type="entry name" value="CBS_dom_sf"/>
</dbReference>
<keyword evidence="11" id="KW-1185">Reference proteome</keyword>
<dbReference type="EMBL" id="AGEL01000006">
    <property type="protein sequence ID" value="EHO17333.1"/>
    <property type="molecule type" value="Genomic_DNA"/>
</dbReference>
<keyword evidence="8" id="KW-0129">CBS domain</keyword>
<dbReference type="RefSeq" id="WP_009532765.1">
    <property type="nucleotide sequence ID" value="NZ_JH590862.1"/>
</dbReference>
<reference evidence="10 11" key="1">
    <citation type="submission" date="2011-10" db="EMBL/GenBank/DDBJ databases">
        <title>The Genome Sequence of Lachnospiraceae bacterium ACC2.</title>
        <authorList>
            <consortium name="The Broad Institute Genome Sequencing Platform"/>
            <person name="Earl A."/>
            <person name="Ward D."/>
            <person name="Feldgarden M."/>
            <person name="Gevers D."/>
            <person name="Sizova M."/>
            <person name="Hazen A."/>
            <person name="Epstein S."/>
            <person name="Young S.K."/>
            <person name="Zeng Q."/>
            <person name="Gargeya S."/>
            <person name="Fitzgerald M."/>
            <person name="Haas B."/>
            <person name="Abouelleil A."/>
            <person name="Alvarado L."/>
            <person name="Arachchi H.M."/>
            <person name="Berlin A."/>
            <person name="Brown A."/>
            <person name="Chapman S.B."/>
            <person name="Chen Z."/>
            <person name="Dunbar C."/>
            <person name="Freedman E."/>
            <person name="Gearin G."/>
            <person name="Goldberg J."/>
            <person name="Griggs A."/>
            <person name="Gujja S."/>
            <person name="Heiman D."/>
            <person name="Howarth C."/>
            <person name="Larson L."/>
            <person name="Lui A."/>
            <person name="MacDonald P.J.P."/>
            <person name="Montmayeur A."/>
            <person name="Murphy C."/>
            <person name="Neiman D."/>
            <person name="Pearson M."/>
            <person name="Priest M."/>
            <person name="Roberts A."/>
            <person name="Saif S."/>
            <person name="Shea T."/>
            <person name="Shenoy N."/>
            <person name="Sisk P."/>
            <person name="Stolte C."/>
            <person name="Sykes S."/>
            <person name="Wortman J."/>
            <person name="Nusbaum C."/>
            <person name="Birren B."/>
        </authorList>
    </citation>
    <scope>NUCLEOTIDE SEQUENCE [LARGE SCALE GENOMIC DNA]</scope>
    <source>
        <strain evidence="10 11">ACC2</strain>
    </source>
</reference>